<name>A0A5B8RFQ5_9ZZZZ</name>
<dbReference type="AlphaFoldDB" id="A0A5B8RFQ5"/>
<organism evidence="1">
    <name type="scientific">uncultured organism</name>
    <dbReference type="NCBI Taxonomy" id="155900"/>
    <lineage>
        <taxon>unclassified sequences</taxon>
        <taxon>environmental samples</taxon>
    </lineage>
</organism>
<dbReference type="EMBL" id="MN079103">
    <property type="protein sequence ID" value="QEA05517.1"/>
    <property type="molecule type" value="Genomic_DNA"/>
</dbReference>
<reference evidence="1" key="1">
    <citation type="submission" date="2019-06" db="EMBL/GenBank/DDBJ databases">
        <authorList>
            <person name="Murdoch R.W."/>
            <person name="Fathepure B."/>
        </authorList>
    </citation>
    <scope>NUCLEOTIDE SEQUENCE</scope>
</reference>
<protein>
    <submittedName>
        <fullName evidence="1">Uncharacterized protein</fullName>
    </submittedName>
</protein>
<proteinExistence type="predicted"/>
<evidence type="ECO:0000313" key="1">
    <source>
        <dbReference type="EMBL" id="QEA05517.1"/>
    </source>
</evidence>
<sequence>MVIIGMSLAMAFGLPEHPEIYAGLPESARSMMDSGLIPGAVTAILLNLILPGGWRPGDGAG</sequence>
<gene>
    <name evidence="1" type="ORF">KBTEX_01840</name>
</gene>
<accession>A0A5B8RFQ5</accession>